<dbReference type="InterPro" id="IPR005119">
    <property type="entry name" value="LysR_subst-bd"/>
</dbReference>
<evidence type="ECO:0000256" key="3">
    <source>
        <dbReference type="ARBA" id="ARBA00023125"/>
    </source>
</evidence>
<comment type="caution">
    <text evidence="6">The sequence shown here is derived from an EMBL/GenBank/DDBJ whole genome shotgun (WGS) entry which is preliminary data.</text>
</comment>
<keyword evidence="4" id="KW-0804">Transcription</keyword>
<dbReference type="PRINTS" id="PR00039">
    <property type="entry name" value="HTHLYSR"/>
</dbReference>
<reference evidence="6 7" key="1">
    <citation type="submission" date="2024-10" db="EMBL/GenBank/DDBJ databases">
        <title>The Natural Products Discovery Center: Release of the First 8490 Sequenced Strains for Exploring Actinobacteria Biosynthetic Diversity.</title>
        <authorList>
            <person name="Kalkreuter E."/>
            <person name="Kautsar S.A."/>
            <person name="Yang D."/>
            <person name="Bader C.D."/>
            <person name="Teijaro C.N."/>
            <person name="Fluegel L."/>
            <person name="Davis C.M."/>
            <person name="Simpson J.R."/>
            <person name="Lauterbach L."/>
            <person name="Steele A.D."/>
            <person name="Gui C."/>
            <person name="Meng S."/>
            <person name="Li G."/>
            <person name="Viehrig K."/>
            <person name="Ye F."/>
            <person name="Su P."/>
            <person name="Kiefer A.F."/>
            <person name="Nichols A."/>
            <person name="Cepeda A.J."/>
            <person name="Yan W."/>
            <person name="Fan B."/>
            <person name="Jiang Y."/>
            <person name="Adhikari A."/>
            <person name="Zheng C.-J."/>
            <person name="Schuster L."/>
            <person name="Cowan T.M."/>
            <person name="Smanski M.J."/>
            <person name="Chevrette M.G."/>
            <person name="De Carvalho L.P.S."/>
            <person name="Shen B."/>
        </authorList>
    </citation>
    <scope>NUCLEOTIDE SEQUENCE [LARGE SCALE GENOMIC DNA]</scope>
    <source>
        <strain evidence="6 7">NPDC001281</strain>
    </source>
</reference>
<dbReference type="InterPro" id="IPR036390">
    <property type="entry name" value="WH_DNA-bd_sf"/>
</dbReference>
<dbReference type="RefSeq" id="WP_387340645.1">
    <property type="nucleotide sequence ID" value="NZ_JBIAXI010000002.1"/>
</dbReference>
<dbReference type="PANTHER" id="PTHR30419">
    <property type="entry name" value="HTH-TYPE TRANSCRIPTIONAL REGULATOR YBHD"/>
    <property type="match status" value="1"/>
</dbReference>
<evidence type="ECO:0000313" key="6">
    <source>
        <dbReference type="EMBL" id="MFF4772125.1"/>
    </source>
</evidence>
<accession>A0ABW6UYW7</accession>
<dbReference type="SUPFAM" id="SSF46785">
    <property type="entry name" value="Winged helix' DNA-binding domain"/>
    <property type="match status" value="1"/>
</dbReference>
<organism evidence="6 7">
    <name type="scientific">Microtetraspora fusca</name>
    <dbReference type="NCBI Taxonomy" id="1997"/>
    <lineage>
        <taxon>Bacteria</taxon>
        <taxon>Bacillati</taxon>
        <taxon>Actinomycetota</taxon>
        <taxon>Actinomycetes</taxon>
        <taxon>Streptosporangiales</taxon>
        <taxon>Streptosporangiaceae</taxon>
        <taxon>Microtetraspora</taxon>
    </lineage>
</organism>
<proteinExistence type="inferred from homology"/>
<feature type="domain" description="HTH lysR-type" evidence="5">
    <location>
        <begin position="1"/>
        <end position="58"/>
    </location>
</feature>
<evidence type="ECO:0000256" key="1">
    <source>
        <dbReference type="ARBA" id="ARBA00009437"/>
    </source>
</evidence>
<dbReference type="Proteomes" id="UP001602119">
    <property type="component" value="Unassembled WGS sequence"/>
</dbReference>
<dbReference type="PANTHER" id="PTHR30419:SF31">
    <property type="entry name" value="BLR3139 PROTEIN"/>
    <property type="match status" value="1"/>
</dbReference>
<evidence type="ECO:0000256" key="4">
    <source>
        <dbReference type="ARBA" id="ARBA00023163"/>
    </source>
</evidence>
<dbReference type="InterPro" id="IPR036388">
    <property type="entry name" value="WH-like_DNA-bd_sf"/>
</dbReference>
<keyword evidence="3" id="KW-0238">DNA-binding</keyword>
<dbReference type="PROSITE" id="PS50931">
    <property type="entry name" value="HTH_LYSR"/>
    <property type="match status" value="1"/>
</dbReference>
<sequence length="289" mass="30771">MELRQVEHFLAVTDHLSFTRAAETVGLSQSALSSSIRSLERELGGELFSRSTRRVALTVAGEALLPVARQLVNQARRAKEAVVAVSELTGGRLAVGTVQTLSSVDLPALLAGFRRAHPGVQITLVEAPTARLLDQVRAGDLHLAYLARDATPLPPDVLVVEERVEELVLITAPGHRLATAGRVVLADLHAEPFVDFQAGMGLQTVVRELCAREGLARVISCRVSQMDQLLALVGHGLGVAIVPEPVALRGGLPIARLGDPAPTRTIALVTRPPVNPAARAFLAELARTR</sequence>
<comment type="similarity">
    <text evidence="1">Belongs to the LysR transcriptional regulatory family.</text>
</comment>
<name>A0ABW6UYW7_MICFU</name>
<evidence type="ECO:0000256" key="2">
    <source>
        <dbReference type="ARBA" id="ARBA00023015"/>
    </source>
</evidence>
<dbReference type="InterPro" id="IPR050950">
    <property type="entry name" value="HTH-type_LysR_regulators"/>
</dbReference>
<evidence type="ECO:0000313" key="7">
    <source>
        <dbReference type="Proteomes" id="UP001602119"/>
    </source>
</evidence>
<dbReference type="InterPro" id="IPR000847">
    <property type="entry name" value="LysR_HTH_N"/>
</dbReference>
<dbReference type="SUPFAM" id="SSF53850">
    <property type="entry name" value="Periplasmic binding protein-like II"/>
    <property type="match status" value="1"/>
</dbReference>
<keyword evidence="2" id="KW-0805">Transcription regulation</keyword>
<protein>
    <submittedName>
        <fullName evidence="6">LysR family transcriptional regulator</fullName>
    </submittedName>
</protein>
<keyword evidence="7" id="KW-1185">Reference proteome</keyword>
<gene>
    <name evidence="6" type="ORF">ACFY05_04640</name>
</gene>
<dbReference type="Gene3D" id="3.40.190.290">
    <property type="match status" value="1"/>
</dbReference>
<dbReference type="Pfam" id="PF00126">
    <property type="entry name" value="HTH_1"/>
    <property type="match status" value="1"/>
</dbReference>
<dbReference type="Gene3D" id="1.10.10.10">
    <property type="entry name" value="Winged helix-like DNA-binding domain superfamily/Winged helix DNA-binding domain"/>
    <property type="match status" value="1"/>
</dbReference>
<evidence type="ECO:0000259" key="5">
    <source>
        <dbReference type="PROSITE" id="PS50931"/>
    </source>
</evidence>
<dbReference type="Pfam" id="PF03466">
    <property type="entry name" value="LysR_substrate"/>
    <property type="match status" value="1"/>
</dbReference>
<dbReference type="EMBL" id="JBIAXI010000002">
    <property type="protein sequence ID" value="MFF4772125.1"/>
    <property type="molecule type" value="Genomic_DNA"/>
</dbReference>